<dbReference type="OrthoDB" id="5428863at2759"/>
<evidence type="ECO:0000313" key="3">
    <source>
        <dbReference type="Proteomes" id="UP000799424"/>
    </source>
</evidence>
<proteinExistence type="predicted"/>
<dbReference type="AlphaFoldDB" id="A0A6A6ZJA6"/>
<accession>A0A6A6ZJA6</accession>
<dbReference type="PANTHER" id="PTHR33112">
    <property type="entry name" value="DOMAIN PROTEIN, PUTATIVE-RELATED"/>
    <property type="match status" value="1"/>
</dbReference>
<dbReference type="EMBL" id="MU006238">
    <property type="protein sequence ID" value="KAF2821120.1"/>
    <property type="molecule type" value="Genomic_DNA"/>
</dbReference>
<dbReference type="Pfam" id="PF06985">
    <property type="entry name" value="HET"/>
    <property type="match status" value="1"/>
</dbReference>
<feature type="domain" description="Heterokaryon incompatibility" evidence="1">
    <location>
        <begin position="173"/>
        <end position="302"/>
    </location>
</feature>
<evidence type="ECO:0000259" key="1">
    <source>
        <dbReference type="Pfam" id="PF06985"/>
    </source>
</evidence>
<reference evidence="2" key="1">
    <citation type="journal article" date="2020" name="Stud. Mycol.">
        <title>101 Dothideomycetes genomes: a test case for predicting lifestyles and emergence of pathogens.</title>
        <authorList>
            <person name="Haridas S."/>
            <person name="Albert R."/>
            <person name="Binder M."/>
            <person name="Bloem J."/>
            <person name="Labutti K."/>
            <person name="Salamov A."/>
            <person name="Andreopoulos B."/>
            <person name="Baker S."/>
            <person name="Barry K."/>
            <person name="Bills G."/>
            <person name="Bluhm B."/>
            <person name="Cannon C."/>
            <person name="Castanera R."/>
            <person name="Culley D."/>
            <person name="Daum C."/>
            <person name="Ezra D."/>
            <person name="Gonzalez J."/>
            <person name="Henrissat B."/>
            <person name="Kuo A."/>
            <person name="Liang C."/>
            <person name="Lipzen A."/>
            <person name="Lutzoni F."/>
            <person name="Magnuson J."/>
            <person name="Mondo S."/>
            <person name="Nolan M."/>
            <person name="Ohm R."/>
            <person name="Pangilinan J."/>
            <person name="Park H.-J."/>
            <person name="Ramirez L."/>
            <person name="Alfaro M."/>
            <person name="Sun H."/>
            <person name="Tritt A."/>
            <person name="Yoshinaga Y."/>
            <person name="Zwiers L.-H."/>
            <person name="Turgeon B."/>
            <person name="Goodwin S."/>
            <person name="Spatafora J."/>
            <person name="Crous P."/>
            <person name="Grigoriev I."/>
        </authorList>
    </citation>
    <scope>NUCLEOTIDE SEQUENCE</scope>
    <source>
        <strain evidence="2">CBS 113818</strain>
    </source>
</reference>
<name>A0A6A6ZJA6_9PLEO</name>
<keyword evidence="3" id="KW-1185">Reference proteome</keyword>
<evidence type="ECO:0000313" key="2">
    <source>
        <dbReference type="EMBL" id="KAF2821120.1"/>
    </source>
</evidence>
<organism evidence="2 3">
    <name type="scientific">Ophiobolus disseminans</name>
    <dbReference type="NCBI Taxonomy" id="1469910"/>
    <lineage>
        <taxon>Eukaryota</taxon>
        <taxon>Fungi</taxon>
        <taxon>Dikarya</taxon>
        <taxon>Ascomycota</taxon>
        <taxon>Pezizomycotina</taxon>
        <taxon>Dothideomycetes</taxon>
        <taxon>Pleosporomycetidae</taxon>
        <taxon>Pleosporales</taxon>
        <taxon>Pleosporineae</taxon>
        <taxon>Phaeosphaeriaceae</taxon>
        <taxon>Ophiobolus</taxon>
    </lineage>
</organism>
<dbReference type="InterPro" id="IPR010730">
    <property type="entry name" value="HET"/>
</dbReference>
<gene>
    <name evidence="2" type="ORF">CC86DRAFT_109477</name>
</gene>
<sequence>MMPKEVCIPEDELCEECRQIDWNRLAGGQLQFNSGKNGVVLYGIGVEMRKSMCALCRIVSGAMNPQNTSTGAQLHIAVDPMFKRPILRISTRDAAQPLALSAFSDDEDPSMLVPQFVTPNAVDFDVVRQWVSSCANQHSISCLPTSRSQIPGLKVIDCHTEHVVALPDAHCPYVALSYVWGTPRKDDEASAAYPQTIQDSMTVTLALGFRYIWVDRYCIDQDNDVERHQQICMMDRIYSDARLTIIAAAGSDAGYGLPGVSTRGRLPQQQFRTKGLTFLQLYNPIVSIQESIWASRGWTFQEGFLSHRRLIFTDQEVAFLCNKAHHQESVRGNGLDRVNIPELRNFMPAQDSAFVGAARQRVLRQYSQRSLRYDTDAINACEGIFKALRTPHIWGIPAQRDSPDLCWRSDTPGRRRNTFPTWSWASSEGAKSFYLYPAVNVYHVEVMSATNSWQTITDYVHTARSTPAPPVGKVLRRTGVIVKPRFMKPRPTGLAKTILLPLLGTARTTFALYLDTPDVDLDNIVALAFYKGRSNALGGKIGAWFIILKPVGTFYKRVGITESFEWDHYAPDGLDKKADWSWIEGPETRTIYMV</sequence>
<dbReference type="Proteomes" id="UP000799424">
    <property type="component" value="Unassembled WGS sequence"/>
</dbReference>
<protein>
    <submittedName>
        <fullName evidence="2">HET-domain-containing protein</fullName>
    </submittedName>
</protein>
<dbReference type="PANTHER" id="PTHR33112:SF1">
    <property type="entry name" value="HETEROKARYON INCOMPATIBILITY DOMAIN-CONTAINING PROTEIN"/>
    <property type="match status" value="1"/>
</dbReference>